<name>A0ABU5C3D4_9BACI</name>
<dbReference type="Pfam" id="PF00005">
    <property type="entry name" value="ABC_tran"/>
    <property type="match status" value="1"/>
</dbReference>
<dbReference type="PROSITE" id="PS50893">
    <property type="entry name" value="ABC_TRANSPORTER_2"/>
    <property type="match status" value="1"/>
</dbReference>
<keyword evidence="1" id="KW-0813">Transport</keyword>
<gene>
    <name evidence="5" type="ORF">RWE15_04275</name>
</gene>
<dbReference type="InterPro" id="IPR027417">
    <property type="entry name" value="P-loop_NTPase"/>
</dbReference>
<proteinExistence type="predicted"/>
<evidence type="ECO:0000259" key="4">
    <source>
        <dbReference type="PROSITE" id="PS50893"/>
    </source>
</evidence>
<dbReference type="InterPro" id="IPR050093">
    <property type="entry name" value="ABC_SmlMolc_Importer"/>
</dbReference>
<dbReference type="SUPFAM" id="SSF52540">
    <property type="entry name" value="P-loop containing nucleoside triphosphate hydrolases"/>
    <property type="match status" value="1"/>
</dbReference>
<keyword evidence="6" id="KW-1185">Reference proteome</keyword>
<dbReference type="EMBL" id="JAWDIP010000003">
    <property type="protein sequence ID" value="MDY0393813.1"/>
    <property type="molecule type" value="Genomic_DNA"/>
</dbReference>
<dbReference type="InterPro" id="IPR003593">
    <property type="entry name" value="AAA+_ATPase"/>
</dbReference>
<dbReference type="RefSeq" id="WP_390357421.1">
    <property type="nucleotide sequence ID" value="NZ_JBHUIZ010000015.1"/>
</dbReference>
<reference evidence="5 6" key="1">
    <citation type="submission" date="2023-10" db="EMBL/GenBank/DDBJ databases">
        <title>Virgibacillus halophilus 5B73C genome.</title>
        <authorList>
            <person name="Miliotis G."/>
            <person name="Sengupta P."/>
            <person name="Hameed A."/>
            <person name="Chuvochina M."/>
            <person name="Mcdonagh F."/>
            <person name="Simpson A.C."/>
            <person name="Singh N.K."/>
            <person name="Rekha P.D."/>
            <person name="Raman K."/>
            <person name="Hugenholtz P."/>
            <person name="Venkateswaran K."/>
        </authorList>
    </citation>
    <scope>NUCLEOTIDE SEQUENCE [LARGE SCALE GENOMIC DNA]</scope>
    <source>
        <strain evidence="5 6">5B73C</strain>
    </source>
</reference>
<keyword evidence="3 5" id="KW-0067">ATP-binding</keyword>
<feature type="domain" description="ABC transporter" evidence="4">
    <location>
        <begin position="9"/>
        <end position="245"/>
    </location>
</feature>
<dbReference type="InterPro" id="IPR017871">
    <property type="entry name" value="ABC_transporter-like_CS"/>
</dbReference>
<sequence length="278" mass="31080">MSEIHSEKLKIDNLVKVFPSRNKNKDFYAVDHVSINFKQGELTTLLGPSGCGKTTTLRMLAGFEFPTSGKVIVDGEDITTQPSNKRDIGMVFQNYALFPHLTVYENVSYGLRIRKVNKSELKERTDSVLSLMGLEELSDRSPSQLSGGQQQRVAIARAIVTEPKILLFDEPLSNLDTKLRQYMRTEIRNLQRRLGITSVYVTHDQEEAMAISDQVVILNEGKVQQIGPPLDIYLNPVNSFVADFIGDSDILEAVVTEMRGGISTVKYAAYGFPCEKCP</sequence>
<dbReference type="Proteomes" id="UP001281447">
    <property type="component" value="Unassembled WGS sequence"/>
</dbReference>
<evidence type="ECO:0000256" key="1">
    <source>
        <dbReference type="ARBA" id="ARBA00022448"/>
    </source>
</evidence>
<keyword evidence="2" id="KW-0547">Nucleotide-binding</keyword>
<evidence type="ECO:0000313" key="5">
    <source>
        <dbReference type="EMBL" id="MDY0393813.1"/>
    </source>
</evidence>
<protein>
    <submittedName>
        <fullName evidence="5">ABC transporter ATP-binding protein</fullName>
    </submittedName>
</protein>
<dbReference type="PANTHER" id="PTHR42781">
    <property type="entry name" value="SPERMIDINE/PUTRESCINE IMPORT ATP-BINDING PROTEIN POTA"/>
    <property type="match status" value="1"/>
</dbReference>
<dbReference type="Gene3D" id="2.40.50.100">
    <property type="match status" value="1"/>
</dbReference>
<dbReference type="SMART" id="SM00382">
    <property type="entry name" value="AAA"/>
    <property type="match status" value="1"/>
</dbReference>
<dbReference type="GO" id="GO:0005524">
    <property type="term" value="F:ATP binding"/>
    <property type="evidence" value="ECO:0007669"/>
    <property type="project" value="UniProtKB-KW"/>
</dbReference>
<evidence type="ECO:0000313" key="6">
    <source>
        <dbReference type="Proteomes" id="UP001281447"/>
    </source>
</evidence>
<dbReference type="Gene3D" id="3.40.50.300">
    <property type="entry name" value="P-loop containing nucleotide triphosphate hydrolases"/>
    <property type="match status" value="1"/>
</dbReference>
<accession>A0ABU5C3D4</accession>
<organism evidence="5 6">
    <name type="scientific">Tigheibacillus halophilus</name>
    <dbReference type="NCBI Taxonomy" id="361280"/>
    <lineage>
        <taxon>Bacteria</taxon>
        <taxon>Bacillati</taxon>
        <taxon>Bacillota</taxon>
        <taxon>Bacilli</taxon>
        <taxon>Bacillales</taxon>
        <taxon>Bacillaceae</taxon>
        <taxon>Tigheibacillus</taxon>
    </lineage>
</organism>
<evidence type="ECO:0000256" key="3">
    <source>
        <dbReference type="ARBA" id="ARBA00022840"/>
    </source>
</evidence>
<evidence type="ECO:0000256" key="2">
    <source>
        <dbReference type="ARBA" id="ARBA00022741"/>
    </source>
</evidence>
<dbReference type="PANTHER" id="PTHR42781:SF4">
    <property type="entry name" value="SPERMIDINE_PUTRESCINE IMPORT ATP-BINDING PROTEIN POTA"/>
    <property type="match status" value="1"/>
</dbReference>
<dbReference type="InterPro" id="IPR003439">
    <property type="entry name" value="ABC_transporter-like_ATP-bd"/>
</dbReference>
<comment type="caution">
    <text evidence="5">The sequence shown here is derived from an EMBL/GenBank/DDBJ whole genome shotgun (WGS) entry which is preliminary data.</text>
</comment>
<dbReference type="PROSITE" id="PS00211">
    <property type="entry name" value="ABC_TRANSPORTER_1"/>
    <property type="match status" value="1"/>
</dbReference>